<keyword evidence="3" id="KW-1185">Reference proteome</keyword>
<gene>
    <name evidence="2" type="ORF">TCLT_LOCUS10618</name>
</gene>
<name>A0A0N5DBR7_THECL</name>
<dbReference type="InterPro" id="IPR001478">
    <property type="entry name" value="PDZ"/>
</dbReference>
<dbReference type="EMBL" id="UYYF01005214">
    <property type="protein sequence ID" value="VDN08325.1"/>
    <property type="molecule type" value="Genomic_DNA"/>
</dbReference>
<dbReference type="AlphaFoldDB" id="A0A0N5DBR7"/>
<dbReference type="InterPro" id="IPR040264">
    <property type="entry name" value="T15H9.4-like"/>
</dbReference>
<feature type="domain" description="PDZ" evidence="1">
    <location>
        <begin position="153"/>
        <end position="214"/>
    </location>
</feature>
<evidence type="ECO:0000313" key="4">
    <source>
        <dbReference type="WBParaSite" id="TCLT_0001063401-mRNA-1"/>
    </source>
</evidence>
<dbReference type="OrthoDB" id="4217619at2759"/>
<dbReference type="Gene3D" id="2.30.42.10">
    <property type="match status" value="2"/>
</dbReference>
<organism evidence="4">
    <name type="scientific">Thelazia callipaeda</name>
    <name type="common">Oriental eyeworm</name>
    <name type="synonym">Parasitic nematode</name>
    <dbReference type="NCBI Taxonomy" id="103827"/>
    <lineage>
        <taxon>Eukaryota</taxon>
        <taxon>Metazoa</taxon>
        <taxon>Ecdysozoa</taxon>
        <taxon>Nematoda</taxon>
        <taxon>Chromadorea</taxon>
        <taxon>Rhabditida</taxon>
        <taxon>Spirurina</taxon>
        <taxon>Spiruromorpha</taxon>
        <taxon>Thelazioidea</taxon>
        <taxon>Thelaziidae</taxon>
        <taxon>Thelazia</taxon>
    </lineage>
</organism>
<dbReference type="WBParaSite" id="TCLT_0001063401-mRNA-1">
    <property type="protein sequence ID" value="TCLT_0001063401-mRNA-1"/>
    <property type="gene ID" value="TCLT_0001063401"/>
</dbReference>
<accession>A0A0N5DBR7</accession>
<reference evidence="4" key="1">
    <citation type="submission" date="2017-02" db="UniProtKB">
        <authorList>
            <consortium name="WormBaseParasite"/>
        </authorList>
    </citation>
    <scope>IDENTIFICATION</scope>
</reference>
<protein>
    <submittedName>
        <fullName evidence="4">PDZ domain-containing protein</fullName>
    </submittedName>
</protein>
<evidence type="ECO:0000313" key="3">
    <source>
        <dbReference type="Proteomes" id="UP000276776"/>
    </source>
</evidence>
<dbReference type="PANTHER" id="PTHR31327">
    <property type="entry name" value="SPERM MEIOSIS PDZ DOMAIN CONTAINING PROTEINS-RELATED"/>
    <property type="match status" value="1"/>
</dbReference>
<evidence type="ECO:0000259" key="1">
    <source>
        <dbReference type="PROSITE" id="PS50106"/>
    </source>
</evidence>
<dbReference type="PROSITE" id="PS50106">
    <property type="entry name" value="PDZ"/>
    <property type="match status" value="1"/>
</dbReference>
<dbReference type="InterPro" id="IPR036034">
    <property type="entry name" value="PDZ_sf"/>
</dbReference>
<dbReference type="SUPFAM" id="SSF50156">
    <property type="entry name" value="PDZ domain-like"/>
    <property type="match status" value="2"/>
</dbReference>
<dbReference type="PANTHER" id="PTHR31327:SF3">
    <property type="entry name" value="PDZ DOMAIN-CONTAINING PROTEIN"/>
    <property type="match status" value="1"/>
</dbReference>
<evidence type="ECO:0000313" key="2">
    <source>
        <dbReference type="EMBL" id="VDN08325.1"/>
    </source>
</evidence>
<proteinExistence type="predicted"/>
<reference evidence="2 3" key="2">
    <citation type="submission" date="2018-11" db="EMBL/GenBank/DDBJ databases">
        <authorList>
            <consortium name="Pathogen Informatics"/>
        </authorList>
    </citation>
    <scope>NUCLEOTIDE SEQUENCE [LARGE SCALE GENOMIC DNA]</scope>
</reference>
<dbReference type="Pfam" id="PF00595">
    <property type="entry name" value="PDZ"/>
    <property type="match status" value="1"/>
</dbReference>
<dbReference type="SMART" id="SM00228">
    <property type="entry name" value="PDZ"/>
    <property type="match status" value="2"/>
</dbReference>
<dbReference type="Proteomes" id="UP000276776">
    <property type="component" value="Unassembled WGS sequence"/>
</dbReference>
<sequence>MTKNRINGVEEFRTEFSVREQSIVNEMRESPGSKERSEKNTFPSELMITAKLRKPFGLRINKCNLMVTLVEPHGASVGHVSVGDHIVAINHQELKTVKDLNEKLSGKEQEALVTLKRSSFSCCKHMLTTVETLTVEKDSSLKVVRAIEVYKVLIHLESFPDVELSQELGLSVKYDNKEQLQVASVIPGSLASIHLRPGDIIKRINGENVSSKTMFIFWIRHGLEKNKQICRYVKKVSCNT</sequence>